<accession>A0A2Z6ZY71</accession>
<dbReference type="Proteomes" id="UP000250235">
    <property type="component" value="Unassembled WGS sequence"/>
</dbReference>
<dbReference type="EMBL" id="KV026410">
    <property type="protein sequence ID" value="KZV13763.1"/>
    <property type="molecule type" value="Genomic_DNA"/>
</dbReference>
<sequence>MAGGVPPWAKLAGRATCDALRAAVRRAWRDVARLPCEDFRVAPPPTTAALEKLRRCHDG</sequence>
<evidence type="ECO:0000313" key="1">
    <source>
        <dbReference type="EMBL" id="KZV13763.1"/>
    </source>
</evidence>
<organism evidence="1 2">
    <name type="scientific">Dorcoceras hygrometricum</name>
    <dbReference type="NCBI Taxonomy" id="472368"/>
    <lineage>
        <taxon>Eukaryota</taxon>
        <taxon>Viridiplantae</taxon>
        <taxon>Streptophyta</taxon>
        <taxon>Embryophyta</taxon>
        <taxon>Tracheophyta</taxon>
        <taxon>Spermatophyta</taxon>
        <taxon>Magnoliopsida</taxon>
        <taxon>eudicotyledons</taxon>
        <taxon>Gunneridae</taxon>
        <taxon>Pentapetalae</taxon>
        <taxon>asterids</taxon>
        <taxon>lamiids</taxon>
        <taxon>Lamiales</taxon>
        <taxon>Gesneriaceae</taxon>
        <taxon>Didymocarpoideae</taxon>
        <taxon>Trichosporeae</taxon>
        <taxon>Loxocarpinae</taxon>
        <taxon>Dorcoceras</taxon>
    </lineage>
</organism>
<name>A0A2Z6ZY71_9LAMI</name>
<evidence type="ECO:0000313" key="2">
    <source>
        <dbReference type="Proteomes" id="UP000250235"/>
    </source>
</evidence>
<keyword evidence="2" id="KW-1185">Reference proteome</keyword>
<reference evidence="1 2" key="1">
    <citation type="journal article" date="2015" name="Proc. Natl. Acad. Sci. U.S.A.">
        <title>The resurrection genome of Boea hygrometrica: A blueprint for survival of dehydration.</title>
        <authorList>
            <person name="Xiao L."/>
            <person name="Yang G."/>
            <person name="Zhang L."/>
            <person name="Yang X."/>
            <person name="Zhao S."/>
            <person name="Ji Z."/>
            <person name="Zhou Q."/>
            <person name="Hu M."/>
            <person name="Wang Y."/>
            <person name="Chen M."/>
            <person name="Xu Y."/>
            <person name="Jin H."/>
            <person name="Xiao X."/>
            <person name="Hu G."/>
            <person name="Bao F."/>
            <person name="Hu Y."/>
            <person name="Wan P."/>
            <person name="Li L."/>
            <person name="Deng X."/>
            <person name="Kuang T."/>
            <person name="Xiang C."/>
            <person name="Zhu J.K."/>
            <person name="Oliver M.J."/>
            <person name="He Y."/>
        </authorList>
    </citation>
    <scope>NUCLEOTIDE SEQUENCE [LARGE SCALE GENOMIC DNA]</scope>
    <source>
        <strain evidence="2">cv. XS01</strain>
    </source>
</reference>
<dbReference type="AlphaFoldDB" id="A0A2Z6ZY71"/>
<gene>
    <name evidence="1" type="ORF">F511_45073</name>
</gene>
<protein>
    <submittedName>
        <fullName evidence="1">Uncharacterized protein</fullName>
    </submittedName>
</protein>
<proteinExistence type="predicted"/>